<dbReference type="InterPro" id="IPR011009">
    <property type="entry name" value="Kinase-like_dom_sf"/>
</dbReference>
<dbReference type="Gene3D" id="3.30.200.20">
    <property type="entry name" value="Phosphorylase Kinase, domain 1"/>
    <property type="match status" value="1"/>
</dbReference>
<reference evidence="2" key="1">
    <citation type="submission" date="2020-02" db="EMBL/GenBank/DDBJ databases">
        <authorList>
            <person name="Meier V. D."/>
        </authorList>
    </citation>
    <scope>NUCLEOTIDE SEQUENCE</scope>
    <source>
        <strain evidence="2">AVDCRST_MAG48</strain>
    </source>
</reference>
<evidence type="ECO:0000313" key="2">
    <source>
        <dbReference type="EMBL" id="CAA9307913.1"/>
    </source>
</evidence>
<sequence length="192" mass="20712">MRTPPAEVVIGTALVEELLRDQFPWLAGEVRVVASGWDDVIARVGPDRWVRMPRRALSAPLVQHEADWLPVLAATLPLDVPNPVAVGRPGAGYPWMWLVCPWFEGRRLADVPVGERARAATQLGAFVAALHRPVPHAAPVSHGRGIPLAAVEPSVVERLAQVPADDAAILRAVWDRCAGAPSHPGPPLWLHG</sequence>
<dbReference type="InterPro" id="IPR002575">
    <property type="entry name" value="Aminoglycoside_PTrfase"/>
</dbReference>
<organism evidence="2">
    <name type="scientific">uncultured Friedmanniella sp</name>
    <dbReference type="NCBI Taxonomy" id="335381"/>
    <lineage>
        <taxon>Bacteria</taxon>
        <taxon>Bacillati</taxon>
        <taxon>Actinomycetota</taxon>
        <taxon>Actinomycetes</taxon>
        <taxon>Propionibacteriales</taxon>
        <taxon>Nocardioidaceae</taxon>
        <taxon>Friedmanniella</taxon>
        <taxon>environmental samples</taxon>
    </lineage>
</organism>
<dbReference type="Pfam" id="PF01636">
    <property type="entry name" value="APH"/>
    <property type="match status" value="1"/>
</dbReference>
<protein>
    <recommendedName>
        <fullName evidence="1">Aminoglycoside phosphotransferase domain-containing protein</fullName>
    </recommendedName>
</protein>
<proteinExistence type="predicted"/>
<evidence type="ECO:0000259" key="1">
    <source>
        <dbReference type="Pfam" id="PF01636"/>
    </source>
</evidence>
<feature type="non-terminal residue" evidence="2">
    <location>
        <position position="192"/>
    </location>
</feature>
<dbReference type="AlphaFoldDB" id="A0A6J4KJF3"/>
<accession>A0A6J4KJF3</accession>
<dbReference type="EMBL" id="CADCTS010000268">
    <property type="protein sequence ID" value="CAA9307913.1"/>
    <property type="molecule type" value="Genomic_DNA"/>
</dbReference>
<name>A0A6J4KJF3_9ACTN</name>
<feature type="domain" description="Aminoglycoside phosphotransferase" evidence="1">
    <location>
        <begin position="30"/>
        <end position="192"/>
    </location>
</feature>
<dbReference type="SUPFAM" id="SSF56112">
    <property type="entry name" value="Protein kinase-like (PK-like)"/>
    <property type="match status" value="1"/>
</dbReference>
<gene>
    <name evidence="2" type="ORF">AVDCRST_MAG48-1832</name>
</gene>